<dbReference type="PROSITE" id="PS51257">
    <property type="entry name" value="PROKAR_LIPOPROTEIN"/>
    <property type="match status" value="1"/>
</dbReference>
<organism evidence="3 4">
    <name type="scientific">Nocardioides daedukensis</name>
    <dbReference type="NCBI Taxonomy" id="634462"/>
    <lineage>
        <taxon>Bacteria</taxon>
        <taxon>Bacillati</taxon>
        <taxon>Actinomycetota</taxon>
        <taxon>Actinomycetes</taxon>
        <taxon>Propionibacteriales</taxon>
        <taxon>Nocardioidaceae</taxon>
        <taxon>Nocardioides</taxon>
    </lineage>
</organism>
<evidence type="ECO:0000256" key="2">
    <source>
        <dbReference type="SAM" id="SignalP"/>
    </source>
</evidence>
<accession>A0A7Y9S0D5</accession>
<feature type="region of interest" description="Disordered" evidence="1">
    <location>
        <begin position="163"/>
        <end position="205"/>
    </location>
</feature>
<evidence type="ECO:0000256" key="1">
    <source>
        <dbReference type="SAM" id="MobiDB-lite"/>
    </source>
</evidence>
<evidence type="ECO:0008006" key="5">
    <source>
        <dbReference type="Google" id="ProtNLM"/>
    </source>
</evidence>
<dbReference type="EMBL" id="JACCAA010000001">
    <property type="protein sequence ID" value="NYG59961.1"/>
    <property type="molecule type" value="Genomic_DNA"/>
</dbReference>
<protein>
    <recommendedName>
        <fullName evidence="5">DUF461 domain-containing protein</fullName>
    </recommendedName>
</protein>
<sequence>MLLRTRIARATAIGALVLAAPALSSCSFATDKVYTPAPGANDRSERVDVLNAVIVATKDGSGTLVTSLVNNDSVAVGEKAGSADKKLTEVSGDVTAELSEPILVRAGDYTRIATLEEKPLPEREGRDVAGIKVTGDFKAGDFVKVTFTFDEGDPVTLDVPVVNNNGHWAGQDGEKLTPTDNHATDPGVAKDEDGGHSDAEGEESH</sequence>
<dbReference type="AlphaFoldDB" id="A0A7Y9S0D5"/>
<evidence type="ECO:0000313" key="3">
    <source>
        <dbReference type="EMBL" id="NYG59961.1"/>
    </source>
</evidence>
<comment type="caution">
    <text evidence="3">The sequence shown here is derived from an EMBL/GenBank/DDBJ whole genome shotgun (WGS) entry which is preliminary data.</text>
</comment>
<reference evidence="3 4" key="1">
    <citation type="submission" date="2020-07" db="EMBL/GenBank/DDBJ databases">
        <title>Sequencing the genomes of 1000 actinobacteria strains.</title>
        <authorList>
            <person name="Klenk H.-P."/>
        </authorList>
    </citation>
    <scope>NUCLEOTIDE SEQUENCE [LARGE SCALE GENOMIC DNA]</scope>
    <source>
        <strain evidence="3 4">DSM 23819</strain>
    </source>
</reference>
<keyword evidence="2" id="KW-0732">Signal</keyword>
<dbReference type="InterPro" id="IPR036182">
    <property type="entry name" value="PCuAC_sf"/>
</dbReference>
<evidence type="ECO:0000313" key="4">
    <source>
        <dbReference type="Proteomes" id="UP000540656"/>
    </source>
</evidence>
<feature type="signal peptide" evidence="2">
    <location>
        <begin position="1"/>
        <end position="29"/>
    </location>
</feature>
<feature type="chain" id="PRO_5031199588" description="DUF461 domain-containing protein" evidence="2">
    <location>
        <begin position="30"/>
        <end position="205"/>
    </location>
</feature>
<gene>
    <name evidence="3" type="ORF">BJ980_002884</name>
</gene>
<dbReference type="SUPFAM" id="SSF110087">
    <property type="entry name" value="DR1885-like metal-binding protein"/>
    <property type="match status" value="1"/>
</dbReference>
<proteinExistence type="predicted"/>
<dbReference type="RefSeq" id="WP_179502956.1">
    <property type="nucleotide sequence ID" value="NZ_JACCAA010000001.1"/>
</dbReference>
<name>A0A7Y9S0D5_9ACTN</name>
<keyword evidence="4" id="KW-1185">Reference proteome</keyword>
<dbReference type="Proteomes" id="UP000540656">
    <property type="component" value="Unassembled WGS sequence"/>
</dbReference>
<feature type="compositionally biased region" description="Basic and acidic residues" evidence="1">
    <location>
        <begin position="188"/>
        <end position="205"/>
    </location>
</feature>